<feature type="compositionally biased region" description="Polar residues" evidence="1">
    <location>
        <begin position="255"/>
        <end position="270"/>
    </location>
</feature>
<feature type="compositionally biased region" description="Acidic residues" evidence="1">
    <location>
        <begin position="233"/>
        <end position="246"/>
    </location>
</feature>
<protein>
    <submittedName>
        <fullName evidence="2">Uncharacterized protein</fullName>
    </submittedName>
</protein>
<accession>A0A8J2RRD8</accession>
<feature type="compositionally biased region" description="Basic residues" evidence="1">
    <location>
        <begin position="106"/>
        <end position="120"/>
    </location>
</feature>
<feature type="compositionally biased region" description="Basic and acidic residues" evidence="1">
    <location>
        <begin position="218"/>
        <end position="232"/>
    </location>
</feature>
<reference evidence="2" key="1">
    <citation type="submission" date="2021-11" db="EMBL/GenBank/DDBJ databases">
        <authorList>
            <person name="Schell T."/>
        </authorList>
    </citation>
    <scope>NUCLEOTIDE SEQUENCE</scope>
    <source>
        <strain evidence="2">M5</strain>
    </source>
</reference>
<evidence type="ECO:0000313" key="3">
    <source>
        <dbReference type="Proteomes" id="UP000789390"/>
    </source>
</evidence>
<dbReference type="AlphaFoldDB" id="A0A8J2RRD8"/>
<name>A0A8J2RRD8_9CRUS</name>
<feature type="region of interest" description="Disordered" evidence="1">
    <location>
        <begin position="218"/>
        <end position="270"/>
    </location>
</feature>
<dbReference type="Proteomes" id="UP000789390">
    <property type="component" value="Unassembled WGS sequence"/>
</dbReference>
<sequence length="461" mass="51664">MCVYSDVTLSYRSSDFNAPPTIFVSFMFFVSLQVEGPSDPHLLVLKTQLIASDVIRVSNLFMSILLWRSISPDQVSSNNNKISEPTFDAIDNKSSQEALRGSPDQKKKKQTKKQRKKRKSEPHAKKFDEEENNSAAIETPHQASGHEVQPETIPCIPTPICMAYLCVCMSIVGCWSPFLSRAFFSTICEPDHQLVESPATSDEQIDYAILESWLEAPKLSEKSEPDAEKTDVEEKDDPVTMEEPDPASDLKTESENMPTPRSPPTNSHTHTYIPIYPCLKEIILTEFVGLREKVEKAWVEHFVLGKKKADATEPPEPASEHKVGLVIKLRPRSPLTNPELKKSSGQKELTMAELIELIESIEFSRSKEIKQVLGNKKADPIQPPEPSSDQKVEFESKPRPRSSPTNPEPEKKPGHRPNCPVLNEVSGKDKADAIEPPEESDHKVKMESTQTEITTADEPKT</sequence>
<organism evidence="2 3">
    <name type="scientific">Daphnia galeata</name>
    <dbReference type="NCBI Taxonomy" id="27404"/>
    <lineage>
        <taxon>Eukaryota</taxon>
        <taxon>Metazoa</taxon>
        <taxon>Ecdysozoa</taxon>
        <taxon>Arthropoda</taxon>
        <taxon>Crustacea</taxon>
        <taxon>Branchiopoda</taxon>
        <taxon>Diplostraca</taxon>
        <taxon>Cladocera</taxon>
        <taxon>Anomopoda</taxon>
        <taxon>Daphniidae</taxon>
        <taxon>Daphnia</taxon>
    </lineage>
</organism>
<feature type="region of interest" description="Disordered" evidence="1">
    <location>
        <begin position="374"/>
        <end position="461"/>
    </location>
</feature>
<gene>
    <name evidence="2" type="ORF">DGAL_LOCUS12750</name>
</gene>
<evidence type="ECO:0000313" key="2">
    <source>
        <dbReference type="EMBL" id="CAH0109278.1"/>
    </source>
</evidence>
<dbReference type="EMBL" id="CAKKLH010000292">
    <property type="protein sequence ID" value="CAH0109278.1"/>
    <property type="molecule type" value="Genomic_DNA"/>
</dbReference>
<keyword evidence="3" id="KW-1185">Reference proteome</keyword>
<feature type="region of interest" description="Disordered" evidence="1">
    <location>
        <begin position="93"/>
        <end position="150"/>
    </location>
</feature>
<comment type="caution">
    <text evidence="2">The sequence shown here is derived from an EMBL/GenBank/DDBJ whole genome shotgun (WGS) entry which is preliminary data.</text>
</comment>
<feature type="compositionally biased region" description="Basic and acidic residues" evidence="1">
    <location>
        <begin position="388"/>
        <end position="398"/>
    </location>
</feature>
<proteinExistence type="predicted"/>
<feature type="compositionally biased region" description="Basic and acidic residues" evidence="1">
    <location>
        <begin position="426"/>
        <end position="446"/>
    </location>
</feature>
<evidence type="ECO:0000256" key="1">
    <source>
        <dbReference type="SAM" id="MobiDB-lite"/>
    </source>
</evidence>